<dbReference type="CDD" id="cd02883">
    <property type="entry name" value="NUDIX_Hydrolase"/>
    <property type="match status" value="1"/>
</dbReference>
<protein>
    <submittedName>
        <fullName evidence="5">8-oxo-dGTP diphosphatase</fullName>
        <ecNumber evidence="5">3.6.1.55</ecNumber>
    </submittedName>
</protein>
<dbReference type="PROSITE" id="PS51462">
    <property type="entry name" value="NUDIX"/>
    <property type="match status" value="1"/>
</dbReference>
<evidence type="ECO:0000313" key="6">
    <source>
        <dbReference type="Proteomes" id="UP000531594"/>
    </source>
</evidence>
<evidence type="ECO:0000313" key="5">
    <source>
        <dbReference type="EMBL" id="MBB6445385.1"/>
    </source>
</evidence>
<name>A0A7X0HTD0_9BACI</name>
<dbReference type="PRINTS" id="PR00502">
    <property type="entry name" value="NUDIXFAMILY"/>
</dbReference>
<dbReference type="InterPro" id="IPR000086">
    <property type="entry name" value="NUDIX_hydrolase_dom"/>
</dbReference>
<gene>
    <name evidence="5" type="ORF">HNR53_002003</name>
</gene>
<dbReference type="EC" id="3.6.1.55" evidence="5"/>
<dbReference type="Pfam" id="PF00293">
    <property type="entry name" value="NUDIX"/>
    <property type="match status" value="1"/>
</dbReference>
<evidence type="ECO:0000256" key="1">
    <source>
        <dbReference type="ARBA" id="ARBA00001946"/>
    </source>
</evidence>
<dbReference type="PROSITE" id="PS00893">
    <property type="entry name" value="NUDIX_BOX"/>
    <property type="match status" value="1"/>
</dbReference>
<reference evidence="5 6" key="1">
    <citation type="submission" date="2020-08" db="EMBL/GenBank/DDBJ databases">
        <title>Genomic Encyclopedia of Type Strains, Phase IV (KMG-IV): sequencing the most valuable type-strain genomes for metagenomic binning, comparative biology and taxonomic classification.</title>
        <authorList>
            <person name="Goeker M."/>
        </authorList>
    </citation>
    <scope>NUCLEOTIDE SEQUENCE [LARGE SCALE GENOMIC DNA]</scope>
    <source>
        <strain evidence="5 6">DSM 5391</strain>
    </source>
</reference>
<evidence type="ECO:0000259" key="4">
    <source>
        <dbReference type="PROSITE" id="PS51462"/>
    </source>
</evidence>
<organism evidence="5 6">
    <name type="scientific">Bacillus benzoevorans</name>
    <dbReference type="NCBI Taxonomy" id="1456"/>
    <lineage>
        <taxon>Bacteria</taxon>
        <taxon>Bacillati</taxon>
        <taxon>Bacillota</taxon>
        <taxon>Bacilli</taxon>
        <taxon>Bacillales</taxon>
        <taxon>Bacillaceae</taxon>
        <taxon>Bacillus</taxon>
    </lineage>
</organism>
<comment type="caution">
    <text evidence="5">The sequence shown here is derived from an EMBL/GenBank/DDBJ whole genome shotgun (WGS) entry which is preliminary data.</text>
</comment>
<accession>A0A7X0HTD0</accession>
<dbReference type="InterPro" id="IPR020084">
    <property type="entry name" value="NUDIX_hydrolase_CS"/>
</dbReference>
<dbReference type="AlphaFoldDB" id="A0A7X0HTD0"/>
<dbReference type="PANTHER" id="PTHR43046">
    <property type="entry name" value="GDP-MANNOSE MANNOSYL HYDROLASE"/>
    <property type="match status" value="1"/>
</dbReference>
<dbReference type="InterPro" id="IPR015797">
    <property type="entry name" value="NUDIX_hydrolase-like_dom_sf"/>
</dbReference>
<comment type="similarity">
    <text evidence="3">Belongs to the Nudix hydrolase family.</text>
</comment>
<dbReference type="PANTHER" id="PTHR43046:SF2">
    <property type="entry name" value="8-OXO-DGTP DIPHOSPHATASE-RELATED"/>
    <property type="match status" value="1"/>
</dbReference>
<keyword evidence="6" id="KW-1185">Reference proteome</keyword>
<comment type="cofactor">
    <cofactor evidence="1">
        <name>Mg(2+)</name>
        <dbReference type="ChEBI" id="CHEBI:18420"/>
    </cofactor>
</comment>
<dbReference type="GO" id="GO:0035539">
    <property type="term" value="F:8-oxo-7,8-dihydrodeoxyguanosine triphosphate pyrophosphatase activity"/>
    <property type="evidence" value="ECO:0007669"/>
    <property type="project" value="UniProtKB-EC"/>
</dbReference>
<evidence type="ECO:0000256" key="2">
    <source>
        <dbReference type="ARBA" id="ARBA00022801"/>
    </source>
</evidence>
<dbReference type="RefSeq" id="WP_184525352.1">
    <property type="nucleotide sequence ID" value="NZ_JACHGK010000005.1"/>
</dbReference>
<proteinExistence type="inferred from homology"/>
<feature type="domain" description="Nudix hydrolase" evidence="4">
    <location>
        <begin position="5"/>
        <end position="127"/>
    </location>
</feature>
<sequence length="138" mass="15850">MTIPSYKLSVAICVLNKKGEILLVKNKIRGWEFPGGYVDYGETIGEAAVREVKEETGTDIRLTRFLGFEQNIEKQTLISIFEGVHLRGELKKSNETLDVGYFSETLAQQKITRPVYKERIRRCLNPAMIPFSIYYINN</sequence>
<dbReference type="SUPFAM" id="SSF55811">
    <property type="entry name" value="Nudix"/>
    <property type="match status" value="1"/>
</dbReference>
<dbReference type="Proteomes" id="UP000531594">
    <property type="component" value="Unassembled WGS sequence"/>
</dbReference>
<evidence type="ECO:0000256" key="3">
    <source>
        <dbReference type="RuleBase" id="RU003476"/>
    </source>
</evidence>
<dbReference type="InterPro" id="IPR020476">
    <property type="entry name" value="Nudix_hydrolase"/>
</dbReference>
<dbReference type="Gene3D" id="3.90.79.10">
    <property type="entry name" value="Nucleoside Triphosphate Pyrophosphohydrolase"/>
    <property type="match status" value="1"/>
</dbReference>
<keyword evidence="2 3" id="KW-0378">Hydrolase</keyword>
<dbReference type="EMBL" id="JACHGK010000005">
    <property type="protein sequence ID" value="MBB6445385.1"/>
    <property type="molecule type" value="Genomic_DNA"/>
</dbReference>